<keyword id="KW-0903">Direct protein sequencing</keyword>
<evidence type="ECO:0000313" key="1">
    <source>
        <dbReference type="PIR" id="A27683"/>
    </source>
</evidence>
<feature type="non-terminal residue" evidence="1">
    <location>
        <position position="1"/>
    </location>
</feature>
<accession>Q7M2S4</accession>
<proteinExistence type="evidence at protein level"/>
<dbReference type="AlphaFoldDB" id="Q7M2S4"/>
<feature type="non-terminal residue" evidence="1">
    <location>
        <position position="78"/>
    </location>
</feature>
<name>Q7M2S4_BOVIN</name>
<reference evidence="1" key="1">
    <citation type="journal article" date="1988" name="Biochem. Biophys. Res. Commun.">
        <title>Sequence analysis of the nonsteroid binding component of the calf uterine estrogen receptor.</title>
        <authorList>
            <person name="Ratajczak T."/>
            <person name="Brockway M.J."/>
            <person name="Hahnel R."/>
            <person name="Moritz R.L."/>
            <person name="Simpson R.J."/>
        </authorList>
    </citation>
    <scope>PROTEIN SEQUENCE</scope>
</reference>
<sequence>YEGLAYPDKLDSGKELHINLIPNKHNDDEQYAWESSAGGSFTNPDDITNEEYGEFYKALLFVPRYYTSASGDEMVSLK</sequence>
<protein>
    <submittedName>
        <fullName evidence="1">Heat shock 90K protein</fullName>
    </submittedName>
</protein>
<organism evidence="1">
    <name type="scientific">Bos taurus</name>
    <name type="common">Bovine</name>
    <dbReference type="NCBI Taxonomy" id="9913"/>
    <lineage>
        <taxon>Eukaryota</taxon>
        <taxon>Metazoa</taxon>
        <taxon>Chordata</taxon>
        <taxon>Craniata</taxon>
        <taxon>Vertebrata</taxon>
        <taxon>Euteleostomi</taxon>
        <taxon>Mammalia</taxon>
        <taxon>Eutheria</taxon>
        <taxon>Laurasiatheria</taxon>
        <taxon>Artiodactyla</taxon>
        <taxon>Ruminantia</taxon>
        <taxon>Pecora</taxon>
        <taxon>Bovidae</taxon>
        <taxon>Bovinae</taxon>
        <taxon>Bos</taxon>
    </lineage>
</organism>
<dbReference type="PIR" id="A27683">
    <property type="entry name" value="A27683"/>
</dbReference>